<organism evidence="8 9">
    <name type="scientific">Sinomicrobium weinanense</name>
    <dbReference type="NCBI Taxonomy" id="2842200"/>
    <lineage>
        <taxon>Bacteria</taxon>
        <taxon>Pseudomonadati</taxon>
        <taxon>Bacteroidota</taxon>
        <taxon>Flavobacteriia</taxon>
        <taxon>Flavobacteriales</taxon>
        <taxon>Flavobacteriaceae</taxon>
        <taxon>Sinomicrobium</taxon>
    </lineage>
</organism>
<reference evidence="8 9" key="1">
    <citation type="submission" date="2020-09" db="EMBL/GenBank/DDBJ databases">
        <title>Sinomicrobium weinanense sp. nov., a halophilic bacteria isolated from saline-alkali soil.</title>
        <authorList>
            <person name="Wu P."/>
            <person name="Ren H."/>
            <person name="Mei Y."/>
            <person name="Liang Y."/>
            <person name="Chen Z."/>
        </authorList>
    </citation>
    <scope>NUCLEOTIDE SEQUENCE [LARGE SCALE GENOMIC DNA]</scope>
    <source>
        <strain evidence="8 9">FJxs</strain>
    </source>
</reference>
<comment type="similarity">
    <text evidence="2">Belongs to the SusD family.</text>
</comment>
<evidence type="ECO:0000256" key="4">
    <source>
        <dbReference type="ARBA" id="ARBA00023136"/>
    </source>
</evidence>
<gene>
    <name evidence="8" type="ORF">IBL28_20065</name>
</gene>
<keyword evidence="5" id="KW-0998">Cell outer membrane</keyword>
<evidence type="ECO:0000256" key="6">
    <source>
        <dbReference type="SAM" id="MobiDB-lite"/>
    </source>
</evidence>
<evidence type="ECO:0000259" key="7">
    <source>
        <dbReference type="Pfam" id="PF07980"/>
    </source>
</evidence>
<comment type="caution">
    <text evidence="8">The sequence shown here is derived from an EMBL/GenBank/DDBJ whole genome shotgun (WGS) entry which is preliminary data.</text>
</comment>
<evidence type="ECO:0000256" key="3">
    <source>
        <dbReference type="ARBA" id="ARBA00022729"/>
    </source>
</evidence>
<evidence type="ECO:0000313" key="9">
    <source>
        <dbReference type="Proteomes" id="UP000653730"/>
    </source>
</evidence>
<dbReference type="AlphaFoldDB" id="A0A926JVK1"/>
<dbReference type="PROSITE" id="PS51257">
    <property type="entry name" value="PROKAR_LIPOPROTEIN"/>
    <property type="match status" value="1"/>
</dbReference>
<dbReference type="RefSeq" id="WP_187967398.1">
    <property type="nucleotide sequence ID" value="NZ_JACVDC010000100.1"/>
</dbReference>
<dbReference type="GO" id="GO:0009279">
    <property type="term" value="C:cell outer membrane"/>
    <property type="evidence" value="ECO:0007669"/>
    <property type="project" value="UniProtKB-SubCell"/>
</dbReference>
<dbReference type="Pfam" id="PF07980">
    <property type="entry name" value="SusD_RagB"/>
    <property type="match status" value="1"/>
</dbReference>
<comment type="subcellular location">
    <subcellularLocation>
        <location evidence="1">Cell outer membrane</location>
    </subcellularLocation>
</comment>
<protein>
    <submittedName>
        <fullName evidence="8">RagB/SusD family nutrient uptake outer membrane protein</fullName>
    </submittedName>
</protein>
<dbReference type="Proteomes" id="UP000653730">
    <property type="component" value="Unassembled WGS sequence"/>
</dbReference>
<name>A0A926JVK1_9FLAO</name>
<dbReference type="InterPro" id="IPR011990">
    <property type="entry name" value="TPR-like_helical_dom_sf"/>
</dbReference>
<dbReference type="Gene3D" id="1.25.40.390">
    <property type="match status" value="2"/>
</dbReference>
<accession>A0A926JVK1</accession>
<evidence type="ECO:0000256" key="5">
    <source>
        <dbReference type="ARBA" id="ARBA00023237"/>
    </source>
</evidence>
<feature type="region of interest" description="Disordered" evidence="6">
    <location>
        <begin position="399"/>
        <end position="425"/>
    </location>
</feature>
<evidence type="ECO:0000256" key="1">
    <source>
        <dbReference type="ARBA" id="ARBA00004442"/>
    </source>
</evidence>
<dbReference type="InterPro" id="IPR012944">
    <property type="entry name" value="SusD_RagB_dom"/>
</dbReference>
<feature type="domain" description="RagB/SusD" evidence="7">
    <location>
        <begin position="304"/>
        <end position="416"/>
    </location>
</feature>
<dbReference type="SUPFAM" id="SSF48452">
    <property type="entry name" value="TPR-like"/>
    <property type="match status" value="1"/>
</dbReference>
<sequence>MKLFRYLILPLGILFFTSSCDKEYLDPYSVLDPTLESSVDEQILLINGIQQRWSTDRPGAIYTTVTASGLNTGELRLLNPGNLGENDLLIGGTTVSGDNEVLSNMWGQLMLVRKEATTIIDNADNATDDTAIANTLKAYALFYKALAHGTLIQYFESIPLSIEKNASFNDRTEVLNSALSDLDTALEYINNGLSDAVTSEMINSVDLENSVYAIQARFQLMNGNYTEAIAAANNAALDKTSTWIYEEAYPNPLAFWFSSNNVHQAKDKMFGLPANLAPDENDQRIGFYVGGEEPDYFAKGFFLNNTDEIPVYLPGEMLLIKAEAYARGDMLPEAVTELNKVLTKTPAEDVYGIGAGLPAYSGEMTKEAVLEEIYKNRRIELYLTGFALEDSRRFNRPAEERNRDFYPYPNSERDNNTETPPNPEH</sequence>
<dbReference type="EMBL" id="JACVDC010000100">
    <property type="protein sequence ID" value="MBC9798275.1"/>
    <property type="molecule type" value="Genomic_DNA"/>
</dbReference>
<keyword evidence="3" id="KW-0732">Signal</keyword>
<evidence type="ECO:0000313" key="8">
    <source>
        <dbReference type="EMBL" id="MBC9798275.1"/>
    </source>
</evidence>
<keyword evidence="9" id="KW-1185">Reference proteome</keyword>
<evidence type="ECO:0000256" key="2">
    <source>
        <dbReference type="ARBA" id="ARBA00006275"/>
    </source>
</evidence>
<keyword evidence="4" id="KW-0472">Membrane</keyword>
<proteinExistence type="inferred from homology"/>